<dbReference type="Proteomes" id="UP000822184">
    <property type="component" value="Unassembled WGS sequence"/>
</dbReference>
<evidence type="ECO:0000313" key="2">
    <source>
        <dbReference type="Proteomes" id="UP000822184"/>
    </source>
</evidence>
<proteinExistence type="predicted"/>
<dbReference type="RefSeq" id="WP_162680627.1">
    <property type="nucleotide sequence ID" value="NZ_CP107022.1"/>
</dbReference>
<reference evidence="1" key="1">
    <citation type="submission" date="2020-06" db="EMBL/GenBank/DDBJ databases">
        <title>Genomic insights into acetone-butanol-ethanol (ABE) fermentation by sequencing solventogenic clostridia strains.</title>
        <authorList>
            <person name="Brown S."/>
        </authorList>
    </citation>
    <scope>NUCLEOTIDE SEQUENCE</scope>
    <source>
        <strain evidence="1">DJ123</strain>
    </source>
</reference>
<evidence type="ECO:0000313" key="1">
    <source>
        <dbReference type="EMBL" id="NSB14407.1"/>
    </source>
</evidence>
<gene>
    <name evidence="1" type="ORF">BCD95_002666</name>
</gene>
<dbReference type="AlphaFoldDB" id="A0A1S8T674"/>
<organism evidence="1 2">
    <name type="scientific">Clostridium beijerinckii</name>
    <name type="common">Clostridium MP</name>
    <dbReference type="NCBI Taxonomy" id="1520"/>
    <lineage>
        <taxon>Bacteria</taxon>
        <taxon>Bacillati</taxon>
        <taxon>Bacillota</taxon>
        <taxon>Clostridia</taxon>
        <taxon>Eubacteriales</taxon>
        <taxon>Clostridiaceae</taxon>
        <taxon>Clostridium</taxon>
    </lineage>
</organism>
<accession>A0A1S8T674</accession>
<dbReference type="EMBL" id="JABTDW010000001">
    <property type="protein sequence ID" value="NSB14407.1"/>
    <property type="molecule type" value="Genomic_DNA"/>
</dbReference>
<sequence length="48" mass="5653">MNEEEIIFNKLLDLFKNNSKRTPIVLESANSINTSKEKIRELTFQDLK</sequence>
<comment type="caution">
    <text evidence="1">The sequence shown here is derived from an EMBL/GenBank/DDBJ whole genome shotgun (WGS) entry which is preliminary data.</text>
</comment>
<name>A0A1S8T674_CLOBE</name>
<protein>
    <submittedName>
        <fullName evidence="1">Uncharacterized protein</fullName>
    </submittedName>
</protein>